<evidence type="ECO:0000313" key="12">
    <source>
        <dbReference type="Proteomes" id="UP000769157"/>
    </source>
</evidence>
<organism evidence="11 12">
    <name type="scientific">Ogataea philodendri</name>
    <dbReference type="NCBI Taxonomy" id="1378263"/>
    <lineage>
        <taxon>Eukaryota</taxon>
        <taxon>Fungi</taxon>
        <taxon>Dikarya</taxon>
        <taxon>Ascomycota</taxon>
        <taxon>Saccharomycotina</taxon>
        <taxon>Pichiomycetes</taxon>
        <taxon>Pichiales</taxon>
        <taxon>Pichiaceae</taxon>
        <taxon>Ogataea</taxon>
    </lineage>
</organism>
<dbReference type="RefSeq" id="XP_046064108.1">
    <property type="nucleotide sequence ID" value="XM_046201935.1"/>
</dbReference>
<dbReference type="Pfam" id="PF01926">
    <property type="entry name" value="MMR_HSR1"/>
    <property type="match status" value="1"/>
</dbReference>
<feature type="domain" description="CP-type G" evidence="10">
    <location>
        <begin position="210"/>
        <end position="449"/>
    </location>
</feature>
<keyword evidence="12" id="KW-1185">Reference proteome</keyword>
<dbReference type="PRINTS" id="PR00326">
    <property type="entry name" value="GTP1OBG"/>
</dbReference>
<evidence type="ECO:0000256" key="1">
    <source>
        <dbReference type="ARBA" id="ARBA00003269"/>
    </source>
</evidence>
<dbReference type="AlphaFoldDB" id="A0A9P8T8V1"/>
<reference evidence="11" key="2">
    <citation type="submission" date="2021-01" db="EMBL/GenBank/DDBJ databases">
        <authorList>
            <person name="Schikora-Tamarit M.A."/>
        </authorList>
    </citation>
    <scope>NUCLEOTIDE SEQUENCE</scope>
    <source>
        <strain evidence="11">CBS6075</strain>
    </source>
</reference>
<dbReference type="PANTHER" id="PTHR11089:SF9">
    <property type="entry name" value="NUCLEOLAR GTP-BINDING PROTEIN 2"/>
    <property type="match status" value="1"/>
</dbReference>
<dbReference type="GO" id="GO:0005525">
    <property type="term" value="F:GTP binding"/>
    <property type="evidence" value="ECO:0007669"/>
    <property type="project" value="UniProtKB-KW"/>
</dbReference>
<proteinExistence type="inferred from homology"/>
<dbReference type="InterPro" id="IPR023179">
    <property type="entry name" value="GTP-bd_ortho_bundle_sf"/>
</dbReference>
<keyword evidence="5 8" id="KW-0547">Nucleotide-binding</keyword>
<dbReference type="GO" id="GO:0005730">
    <property type="term" value="C:nucleolus"/>
    <property type="evidence" value="ECO:0007669"/>
    <property type="project" value="UniProtKB-SubCell"/>
</dbReference>
<evidence type="ECO:0000256" key="4">
    <source>
        <dbReference type="ARBA" id="ARBA00022127"/>
    </source>
</evidence>
<evidence type="ECO:0000256" key="5">
    <source>
        <dbReference type="ARBA" id="ARBA00022741"/>
    </source>
</evidence>
<dbReference type="OrthoDB" id="444945at2759"/>
<evidence type="ECO:0000256" key="8">
    <source>
        <dbReference type="RuleBase" id="RU364023"/>
    </source>
</evidence>
<comment type="similarity">
    <text evidence="8">Belongs to the TRAFAC class YlqF/YawG GTPase family. NOG2 subfamily.</text>
</comment>
<reference evidence="11" key="1">
    <citation type="journal article" date="2021" name="Open Biol.">
        <title>Shared evolutionary footprints suggest mitochondrial oxidative damage underlies multiple complex I losses in fungi.</title>
        <authorList>
            <person name="Schikora-Tamarit M.A."/>
            <person name="Marcet-Houben M."/>
            <person name="Nosek J."/>
            <person name="Gabaldon T."/>
        </authorList>
    </citation>
    <scope>NUCLEOTIDE SEQUENCE</scope>
    <source>
        <strain evidence="11">CBS6075</strain>
    </source>
</reference>
<comment type="subcellular location">
    <subcellularLocation>
        <location evidence="3 8">Nucleus</location>
        <location evidence="3 8">Nucleolus</location>
    </subcellularLocation>
</comment>
<feature type="region of interest" description="Disordered" evidence="9">
    <location>
        <begin position="543"/>
        <end position="594"/>
    </location>
</feature>
<dbReference type="CDD" id="cd01858">
    <property type="entry name" value="NGP_1"/>
    <property type="match status" value="1"/>
</dbReference>
<dbReference type="PANTHER" id="PTHR11089">
    <property type="entry name" value="GTP-BINDING PROTEIN-RELATED"/>
    <property type="match status" value="1"/>
</dbReference>
<evidence type="ECO:0000256" key="2">
    <source>
        <dbReference type="ARBA" id="ARBA00003892"/>
    </source>
</evidence>
<dbReference type="SUPFAM" id="SSF52540">
    <property type="entry name" value="P-loop containing nucleoside triphosphate hydrolases"/>
    <property type="match status" value="1"/>
</dbReference>
<dbReference type="GeneID" id="70233166"/>
<dbReference type="Gene3D" id="1.10.1580.10">
    <property type="match status" value="1"/>
</dbReference>
<dbReference type="FunFam" id="1.10.1580.10:FF:000005">
    <property type="entry name" value="Nucleolar GTP-binding protein 2"/>
    <property type="match status" value="1"/>
</dbReference>
<feature type="compositionally biased region" description="Basic and acidic residues" evidence="9">
    <location>
        <begin position="548"/>
        <end position="558"/>
    </location>
</feature>
<gene>
    <name evidence="11" type="ORF">OGAPHI_001198</name>
</gene>
<accession>A0A9P8T8V1</accession>
<dbReference type="InterPro" id="IPR012971">
    <property type="entry name" value="NOG2_N_dom"/>
</dbReference>
<dbReference type="Gene3D" id="3.40.50.300">
    <property type="entry name" value="P-loop containing nucleotide triphosphate hydrolases"/>
    <property type="match status" value="2"/>
</dbReference>
<comment type="function">
    <text evidence="2 8">GTPase that associates with pre-60S ribosomal subunits in the nucleolus and is required for their nuclear export and maturation.</text>
</comment>
<comment type="function">
    <text evidence="1">May be involved in the mitochondrial lipid metabolism.</text>
</comment>
<evidence type="ECO:0000256" key="6">
    <source>
        <dbReference type="ARBA" id="ARBA00023134"/>
    </source>
</evidence>
<keyword evidence="7 8" id="KW-0539">Nucleus</keyword>
<dbReference type="Proteomes" id="UP000769157">
    <property type="component" value="Unassembled WGS sequence"/>
</dbReference>
<evidence type="ECO:0000256" key="7">
    <source>
        <dbReference type="ARBA" id="ARBA00023242"/>
    </source>
</evidence>
<name>A0A9P8T8V1_9ASCO</name>
<keyword evidence="6 8" id="KW-0342">GTP-binding</keyword>
<dbReference type="EMBL" id="JAEUBE010000087">
    <property type="protein sequence ID" value="KAH3670683.1"/>
    <property type="molecule type" value="Genomic_DNA"/>
</dbReference>
<evidence type="ECO:0000313" key="11">
    <source>
        <dbReference type="EMBL" id="KAH3670683.1"/>
    </source>
</evidence>
<dbReference type="PROSITE" id="PS51721">
    <property type="entry name" value="G_CP"/>
    <property type="match status" value="1"/>
</dbReference>
<dbReference type="InterPro" id="IPR006073">
    <property type="entry name" value="GTP-bd"/>
</dbReference>
<dbReference type="InterPro" id="IPR030378">
    <property type="entry name" value="G_CP_dom"/>
</dbReference>
<feature type="compositionally biased region" description="Basic and acidic residues" evidence="9">
    <location>
        <begin position="582"/>
        <end position="594"/>
    </location>
</feature>
<sequence>MATGKTEKARRVRQNDLRDGNLRVKGENFYRDAKKVKHLNMYKGGKAVRNAKGEVIKAAYLQDTKAPTARVDPNRRWFGNTRVIAQDALSHFREAMGDKKDDSYTVLLKRNKLPMSLLDEKDTAESPSARILETESFEKTFGPKAQRKKPAAVAGSLEELAQATNDDQTKFEEKQDLNATLGLMGGVDTDEFSAEAKEFIFSKGQSKRIWNELYKVIDSSDVVIHVLDARDPLGTRCQSVEQYIKKECPHKHLIFVLNKCDLVPTWVADVLFVNMVCLLQLWEIDFANYCVISFWNGAVACCAPFWSQRPGGLGLYELNESETWLFRSKRPYIRTTASCFPLLTFQAAWVKHLSKDYPTLAFHASITNSFGKGSLIQLLRQFSVLHQDRKQISVGFIGYPNTGKSSIINTLRKKKVCMVAPIPGETKVWQYITLMKRIFLIDCPGIVPPSTKDTESDILFRGVVRVEHVSNPEQFIPDLLAKCERKHLERTYEIKGWNNSTEFIELLARKNGRLLKGGEPDETGVAKQVITDFNRGKIPWFVAPPQDTEERTGEDKKAGYKRKRAEREERAEAAEQAEYEAEQEHDLLPKKQKV</sequence>
<dbReference type="InterPro" id="IPR050755">
    <property type="entry name" value="TRAFAC_YlqF/YawG_RiboMat"/>
</dbReference>
<comment type="caution">
    <text evidence="11">The sequence shown here is derived from an EMBL/GenBank/DDBJ whole genome shotgun (WGS) entry which is preliminary data.</text>
</comment>
<dbReference type="Pfam" id="PF08153">
    <property type="entry name" value="NGP1NT"/>
    <property type="match status" value="1"/>
</dbReference>
<dbReference type="InterPro" id="IPR024929">
    <property type="entry name" value="GNL2_CP_dom"/>
</dbReference>
<dbReference type="InterPro" id="IPR027417">
    <property type="entry name" value="P-loop_NTPase"/>
</dbReference>
<evidence type="ECO:0000256" key="3">
    <source>
        <dbReference type="ARBA" id="ARBA00004604"/>
    </source>
</evidence>
<evidence type="ECO:0000256" key="9">
    <source>
        <dbReference type="SAM" id="MobiDB-lite"/>
    </source>
</evidence>
<protein>
    <recommendedName>
        <fullName evidence="4 8">Nucleolar GTP-binding protein 2</fullName>
    </recommendedName>
</protein>
<evidence type="ECO:0000259" key="10">
    <source>
        <dbReference type="PROSITE" id="PS51721"/>
    </source>
</evidence>